<keyword evidence="4" id="KW-1185">Reference proteome</keyword>
<dbReference type="SUPFAM" id="SSF52540">
    <property type="entry name" value="P-loop containing nucleoside triphosphate hydrolases"/>
    <property type="match status" value="1"/>
</dbReference>
<evidence type="ECO:0000256" key="1">
    <source>
        <dbReference type="ARBA" id="ARBA00022741"/>
    </source>
</evidence>
<accession>A0ABY8EIB9</accession>
<gene>
    <name evidence="3" type="ORF">P4S50_06365</name>
</gene>
<evidence type="ECO:0000313" key="4">
    <source>
        <dbReference type="Proteomes" id="UP001222800"/>
    </source>
</evidence>
<dbReference type="PIRSF" id="PIRSF003092">
    <property type="entry name" value="MinD"/>
    <property type="match status" value="1"/>
</dbReference>
<dbReference type="Gene3D" id="3.40.50.300">
    <property type="entry name" value="P-loop containing nucleotide triphosphate hydrolases"/>
    <property type="match status" value="1"/>
</dbReference>
<dbReference type="Pfam" id="PF10609">
    <property type="entry name" value="ParA"/>
    <property type="match status" value="1"/>
</dbReference>
<dbReference type="PANTHER" id="PTHR43384:SF4">
    <property type="entry name" value="CELLULOSE BIOSYNTHESIS PROTEIN BCSQ-RELATED"/>
    <property type="match status" value="1"/>
</dbReference>
<dbReference type="CDD" id="cd02038">
    <property type="entry name" value="FlhG-like"/>
    <property type="match status" value="1"/>
</dbReference>
<evidence type="ECO:0000313" key="3">
    <source>
        <dbReference type="EMBL" id="WFD11695.1"/>
    </source>
</evidence>
<dbReference type="InterPro" id="IPR033756">
    <property type="entry name" value="YlxH/NBP35"/>
</dbReference>
<dbReference type="InterPro" id="IPR033875">
    <property type="entry name" value="FlhG"/>
</dbReference>
<dbReference type="PANTHER" id="PTHR43384">
    <property type="entry name" value="SEPTUM SITE-DETERMINING PROTEIN MIND HOMOLOG, CHLOROPLASTIC-RELATED"/>
    <property type="match status" value="1"/>
</dbReference>
<evidence type="ECO:0000256" key="2">
    <source>
        <dbReference type="ARBA" id="ARBA00022840"/>
    </source>
</evidence>
<reference evidence="3 4" key="1">
    <citation type="submission" date="2023-03" db="EMBL/GenBank/DDBJ databases">
        <title>Complete genome sequence of Tepidibacter sp. SWIR-1, isolated from a deep-sea hydrothermal vent.</title>
        <authorList>
            <person name="Li X."/>
        </authorList>
    </citation>
    <scope>NUCLEOTIDE SEQUENCE [LARGE SCALE GENOMIC DNA]</scope>
    <source>
        <strain evidence="3 4">SWIR-1</strain>
    </source>
</reference>
<dbReference type="Proteomes" id="UP001222800">
    <property type="component" value="Chromosome"/>
</dbReference>
<dbReference type="RefSeq" id="WP_277733823.1">
    <property type="nucleotide sequence ID" value="NZ_CP120733.1"/>
</dbReference>
<dbReference type="InterPro" id="IPR025501">
    <property type="entry name" value="MinD_FleN"/>
</dbReference>
<dbReference type="EMBL" id="CP120733">
    <property type="protein sequence ID" value="WFD11695.1"/>
    <property type="molecule type" value="Genomic_DNA"/>
</dbReference>
<protein>
    <submittedName>
        <fullName evidence="3">MinD/ParA family protein</fullName>
    </submittedName>
</protein>
<keyword evidence="1" id="KW-0547">Nucleotide-binding</keyword>
<name>A0ABY8EIB9_9FIRM</name>
<organism evidence="3 4">
    <name type="scientific">Tepidibacter hydrothermalis</name>
    <dbReference type="NCBI Taxonomy" id="3036126"/>
    <lineage>
        <taxon>Bacteria</taxon>
        <taxon>Bacillati</taxon>
        <taxon>Bacillota</taxon>
        <taxon>Clostridia</taxon>
        <taxon>Peptostreptococcales</taxon>
        <taxon>Peptostreptococcaceae</taxon>
        <taxon>Tepidibacter</taxon>
    </lineage>
</organism>
<dbReference type="InterPro" id="IPR027417">
    <property type="entry name" value="P-loop_NTPase"/>
</dbReference>
<proteinExistence type="predicted"/>
<dbReference type="InterPro" id="IPR050625">
    <property type="entry name" value="ParA/MinD_ATPase"/>
</dbReference>
<sequence>MDQASKLRSAILKKNKYNYLKENKSDSNENPRVICVSSGKGGVGKTNFTLNLSLALKKKGNRVLVIDADLGLANIEILLGIDIKYGFIDLVEDDIKIEDIMVDGPLGIKIISGGAGISEVADLPIYKINKILNNLVYLKEYVDFILIDTGAGISKSVMSFVLAAQEVIVVTTPEPTSIADAYALIKVITKKTDEKAINMVINRADNQKEAEITFKKMNMVSERFLNKDIKYLGYISDDKNVRNSVKNQIPFLLNSPNCLASKNIENICDSLLGNTENKNKFNNFINKLSNLFLGG</sequence>
<keyword evidence="2" id="KW-0067">ATP-binding</keyword>